<evidence type="ECO:0000313" key="3">
    <source>
        <dbReference type="EMBL" id="GJS50144.1"/>
    </source>
</evidence>
<reference evidence="3" key="1">
    <citation type="journal article" date="2022" name="Int. J. Mol. Sci.">
        <title>Draft Genome of Tanacetum Coccineum: Genomic Comparison of Closely Related Tanacetum-Family Plants.</title>
        <authorList>
            <person name="Yamashiro T."/>
            <person name="Shiraishi A."/>
            <person name="Nakayama K."/>
            <person name="Satake H."/>
        </authorList>
    </citation>
    <scope>NUCLEOTIDE SEQUENCE</scope>
</reference>
<gene>
    <name evidence="3" type="ORF">Tco_0600265</name>
</gene>
<accession>A0ABQ4WBC3</accession>
<reference evidence="3" key="2">
    <citation type="submission" date="2022-01" db="EMBL/GenBank/DDBJ databases">
        <authorList>
            <person name="Yamashiro T."/>
            <person name="Shiraishi A."/>
            <person name="Satake H."/>
            <person name="Nakayama K."/>
        </authorList>
    </citation>
    <scope>NUCLEOTIDE SEQUENCE</scope>
</reference>
<evidence type="ECO:0000313" key="4">
    <source>
        <dbReference type="Proteomes" id="UP001151760"/>
    </source>
</evidence>
<dbReference type="EMBL" id="BQNB010008494">
    <property type="protein sequence ID" value="GJS50144.1"/>
    <property type="molecule type" value="Genomic_DNA"/>
</dbReference>
<dbReference type="Proteomes" id="UP001151760">
    <property type="component" value="Unassembled WGS sequence"/>
</dbReference>
<feature type="region of interest" description="Disordered" evidence="2">
    <location>
        <begin position="53"/>
        <end position="72"/>
    </location>
</feature>
<evidence type="ECO:0000256" key="1">
    <source>
        <dbReference type="SAM" id="Coils"/>
    </source>
</evidence>
<sequence length="481" mass="54721">MKLVLPVEILGSQLENKDFQQMDGDDLEELDLRWQVAMLTIRVKKKGHFARECRSGRSQGRRSYGDNSRSNAPKCIPSSRHWWLKIGTRRIDWSNDFDVETSQLCLDGNLLFKLIKFFLPGEKAVKERDELKDKIAKWEASSKNLDEILNSQMSARDKTGLGYSTQLNELSSNHETDSENSFNVFDGRSSDEEPTLVMSSLHKADRYKDVPPPLNRVLLKPQEADISFAGLDGNMPLGIKNPLSHKTMSLILKQRETVGKKQMIQILKNAKSLVSESVVSNPMINNDSVIIGIGPQRMRSWFLGKLKACFVCEYWSIDKWTINFHDKKSQESNLKNVVNTGKRESKPVWDNTKRVNHPKFSKYPHLSETFVPAGVSTRTGQEASCFITSRSYYTKPAFRPKDLKQDVKTFGVKNMTTGKRAVVNTGKGKLDTNLKKSRWVWRPKGNYLDHVSKDSGSIQRSKKVEHPRDLVTGIMRGVVVA</sequence>
<proteinExistence type="predicted"/>
<protein>
    <submittedName>
        <fullName evidence="3">Uncharacterized protein</fullName>
    </submittedName>
</protein>
<keyword evidence="4" id="KW-1185">Reference proteome</keyword>
<feature type="coiled-coil region" evidence="1">
    <location>
        <begin position="121"/>
        <end position="148"/>
    </location>
</feature>
<keyword evidence="1" id="KW-0175">Coiled coil</keyword>
<name>A0ABQ4WBC3_9ASTR</name>
<comment type="caution">
    <text evidence="3">The sequence shown here is derived from an EMBL/GenBank/DDBJ whole genome shotgun (WGS) entry which is preliminary data.</text>
</comment>
<organism evidence="3 4">
    <name type="scientific">Tanacetum coccineum</name>
    <dbReference type="NCBI Taxonomy" id="301880"/>
    <lineage>
        <taxon>Eukaryota</taxon>
        <taxon>Viridiplantae</taxon>
        <taxon>Streptophyta</taxon>
        <taxon>Embryophyta</taxon>
        <taxon>Tracheophyta</taxon>
        <taxon>Spermatophyta</taxon>
        <taxon>Magnoliopsida</taxon>
        <taxon>eudicotyledons</taxon>
        <taxon>Gunneridae</taxon>
        <taxon>Pentapetalae</taxon>
        <taxon>asterids</taxon>
        <taxon>campanulids</taxon>
        <taxon>Asterales</taxon>
        <taxon>Asteraceae</taxon>
        <taxon>Asteroideae</taxon>
        <taxon>Anthemideae</taxon>
        <taxon>Anthemidinae</taxon>
        <taxon>Tanacetum</taxon>
    </lineage>
</organism>
<evidence type="ECO:0000256" key="2">
    <source>
        <dbReference type="SAM" id="MobiDB-lite"/>
    </source>
</evidence>